<dbReference type="Proteomes" id="UP000623067">
    <property type="component" value="Unassembled WGS sequence"/>
</dbReference>
<keyword evidence="1" id="KW-1133">Transmembrane helix</keyword>
<feature type="transmembrane region" description="Helical" evidence="1">
    <location>
        <begin position="12"/>
        <end position="34"/>
    </location>
</feature>
<dbReference type="AlphaFoldDB" id="A0A916SY30"/>
<evidence type="ECO:0000313" key="2">
    <source>
        <dbReference type="EMBL" id="GGB21561.1"/>
    </source>
</evidence>
<organism evidence="2 3">
    <name type="scientific">Sphingomonas metalli</name>
    <dbReference type="NCBI Taxonomy" id="1779358"/>
    <lineage>
        <taxon>Bacteria</taxon>
        <taxon>Pseudomonadati</taxon>
        <taxon>Pseudomonadota</taxon>
        <taxon>Alphaproteobacteria</taxon>
        <taxon>Sphingomonadales</taxon>
        <taxon>Sphingomonadaceae</taxon>
        <taxon>Sphingomonas</taxon>
    </lineage>
</organism>
<reference evidence="2" key="2">
    <citation type="submission" date="2020-09" db="EMBL/GenBank/DDBJ databases">
        <authorList>
            <person name="Sun Q."/>
            <person name="Zhou Y."/>
        </authorList>
    </citation>
    <scope>NUCLEOTIDE SEQUENCE</scope>
    <source>
        <strain evidence="2">CGMCC 1.15330</strain>
    </source>
</reference>
<name>A0A916SY30_9SPHN</name>
<evidence type="ECO:0000313" key="3">
    <source>
        <dbReference type="Proteomes" id="UP000623067"/>
    </source>
</evidence>
<keyword evidence="1" id="KW-0812">Transmembrane</keyword>
<dbReference type="EMBL" id="BMIH01000001">
    <property type="protein sequence ID" value="GGB21561.1"/>
    <property type="molecule type" value="Genomic_DNA"/>
</dbReference>
<gene>
    <name evidence="2" type="ORF">GCM10011380_08930</name>
</gene>
<reference evidence="2" key="1">
    <citation type="journal article" date="2014" name="Int. J. Syst. Evol. Microbiol.">
        <title>Complete genome sequence of Corynebacterium casei LMG S-19264T (=DSM 44701T), isolated from a smear-ripened cheese.</title>
        <authorList>
            <consortium name="US DOE Joint Genome Institute (JGI-PGF)"/>
            <person name="Walter F."/>
            <person name="Albersmeier A."/>
            <person name="Kalinowski J."/>
            <person name="Ruckert C."/>
        </authorList>
    </citation>
    <scope>NUCLEOTIDE SEQUENCE</scope>
    <source>
        <strain evidence="2">CGMCC 1.15330</strain>
    </source>
</reference>
<accession>A0A916SY30</accession>
<keyword evidence="3" id="KW-1185">Reference proteome</keyword>
<keyword evidence="1" id="KW-0472">Membrane</keyword>
<proteinExistence type="predicted"/>
<comment type="caution">
    <text evidence="2">The sequence shown here is derived from an EMBL/GenBank/DDBJ whole genome shotgun (WGS) entry which is preliminary data.</text>
</comment>
<protein>
    <submittedName>
        <fullName evidence="2">Uncharacterized protein</fullName>
    </submittedName>
</protein>
<dbReference type="RefSeq" id="WP_188657485.1">
    <property type="nucleotide sequence ID" value="NZ_BMIH01000001.1"/>
</dbReference>
<sequence length="93" mass="10240">MSERTDPPRLPALVPMLCALVGALATLGGLLVTIGGWRGAVDTHLETIDRRLDQAESNQRTYIPVLLGLNKDVSYLADRARREDARADREQAK</sequence>
<evidence type="ECO:0000256" key="1">
    <source>
        <dbReference type="SAM" id="Phobius"/>
    </source>
</evidence>